<evidence type="ECO:0000313" key="2">
    <source>
        <dbReference type="Proteomes" id="UP001054945"/>
    </source>
</evidence>
<gene>
    <name evidence="1" type="ORF">CEXT_603511</name>
</gene>
<proteinExistence type="predicted"/>
<protein>
    <submittedName>
        <fullName evidence="1">Uncharacterized protein</fullName>
    </submittedName>
</protein>
<keyword evidence="2" id="KW-1185">Reference proteome</keyword>
<organism evidence="1 2">
    <name type="scientific">Caerostris extrusa</name>
    <name type="common">Bark spider</name>
    <name type="synonym">Caerostris bankana</name>
    <dbReference type="NCBI Taxonomy" id="172846"/>
    <lineage>
        <taxon>Eukaryota</taxon>
        <taxon>Metazoa</taxon>
        <taxon>Ecdysozoa</taxon>
        <taxon>Arthropoda</taxon>
        <taxon>Chelicerata</taxon>
        <taxon>Arachnida</taxon>
        <taxon>Araneae</taxon>
        <taxon>Araneomorphae</taxon>
        <taxon>Entelegynae</taxon>
        <taxon>Araneoidea</taxon>
        <taxon>Araneidae</taxon>
        <taxon>Caerostris</taxon>
    </lineage>
</organism>
<name>A0AAV4PSZ1_CAEEX</name>
<dbReference type="EMBL" id="BPLR01005157">
    <property type="protein sequence ID" value="GIY00240.1"/>
    <property type="molecule type" value="Genomic_DNA"/>
</dbReference>
<sequence>MVHECISVGMDWGLRDETERVLPVPCDVLGERRRCFSAVRSPVGPPIETAELAPDARLDEGRWRFCAHTD</sequence>
<dbReference type="AlphaFoldDB" id="A0AAV4PSZ1"/>
<evidence type="ECO:0000313" key="1">
    <source>
        <dbReference type="EMBL" id="GIY00240.1"/>
    </source>
</evidence>
<reference evidence="1 2" key="1">
    <citation type="submission" date="2021-06" db="EMBL/GenBank/DDBJ databases">
        <title>Caerostris extrusa draft genome.</title>
        <authorList>
            <person name="Kono N."/>
            <person name="Arakawa K."/>
        </authorList>
    </citation>
    <scope>NUCLEOTIDE SEQUENCE [LARGE SCALE GENOMIC DNA]</scope>
</reference>
<comment type="caution">
    <text evidence="1">The sequence shown here is derived from an EMBL/GenBank/DDBJ whole genome shotgun (WGS) entry which is preliminary data.</text>
</comment>
<dbReference type="Proteomes" id="UP001054945">
    <property type="component" value="Unassembled WGS sequence"/>
</dbReference>
<accession>A0AAV4PSZ1</accession>